<dbReference type="InterPro" id="IPR016167">
    <property type="entry name" value="FAD-bd_PCMH_sub1"/>
</dbReference>
<gene>
    <name evidence="4" type="ORF">GCM10009098_35560</name>
</gene>
<feature type="domain" description="FAD-binding PCMH-type" evidence="3">
    <location>
        <begin position="36"/>
        <end position="225"/>
    </location>
</feature>
<dbReference type="InterPro" id="IPR016169">
    <property type="entry name" value="FAD-bd_PCMH_sub2"/>
</dbReference>
<organism evidence="4 5">
    <name type="scientific">Rheinheimera aquimaris</name>
    <dbReference type="NCBI Taxonomy" id="412437"/>
    <lineage>
        <taxon>Bacteria</taxon>
        <taxon>Pseudomonadati</taxon>
        <taxon>Pseudomonadota</taxon>
        <taxon>Gammaproteobacteria</taxon>
        <taxon>Chromatiales</taxon>
        <taxon>Chromatiaceae</taxon>
        <taxon>Rheinheimera</taxon>
    </lineage>
</organism>
<dbReference type="Proteomes" id="UP001501169">
    <property type="component" value="Unassembled WGS sequence"/>
</dbReference>
<dbReference type="PANTHER" id="PTHR11748:SF114">
    <property type="entry name" value="ARYL-ALCOHOL OXIDASE VANILLYL-ALCOHOL OXIDASE (AFU_ORTHOLOGUE AFUA_3G09500)-RELATED"/>
    <property type="match status" value="1"/>
</dbReference>
<dbReference type="PANTHER" id="PTHR11748">
    <property type="entry name" value="D-LACTATE DEHYDROGENASE"/>
    <property type="match status" value="1"/>
</dbReference>
<sequence>MPSNGFSSALSAWKQLLADDQVIDDTASLTDAQKATFAYSAKVLAILHPEKDQLAECLSIARQHKQKLYTVSSGKNWGYGSQLPVSGDSVILNLGRLKKISNYDKKNGVVTVEAGVTQAELATFLRQQGDHHWMDCTGSSASCSVVGNTVERGFGHTAYGEHVKYVCGLEVMLIDGRVIKTGLHRFGSAKAAGVYQPGLGPALDGLFFQSNLGVVLSITLWLMPKPENFLAFYISTEQDMLEDIVESLSKLKRQGYLTSLPHIANPFRVLPGLQQYPAEDAASSIYPLAPKRLQQLRNHWQVGVWNVSGALYGTKEQVKLAKSALKKQFRHFKATQLNFVSDSLLQAIEKYQWLLSKLLRRDMARVLAVLKPVHLMMKGQPSDSFLASAYWRMPELPENEYRLDQDGVGLIWCAVVAPAEGEHARRIEKTVTDTLTSFDFEGGITFTLLSERCLDAVISISFNRHSTDNIDWDQKAIACRSQLYKSLLQDGYFPYRLDISMMQYLAEHSCPEYEQVLQELKHIFDANNLLSPGRYITHRKV</sequence>
<proteinExistence type="predicted"/>
<dbReference type="PROSITE" id="PS51387">
    <property type="entry name" value="FAD_PCMH"/>
    <property type="match status" value="1"/>
</dbReference>
<name>A0ABN1EDB8_9GAMM</name>
<dbReference type="SUPFAM" id="SSF56176">
    <property type="entry name" value="FAD-binding/transporter-associated domain-like"/>
    <property type="match status" value="1"/>
</dbReference>
<keyword evidence="5" id="KW-1185">Reference proteome</keyword>
<dbReference type="Gene3D" id="3.30.465.10">
    <property type="match status" value="1"/>
</dbReference>
<protein>
    <submittedName>
        <fullName evidence="4">FAD-binding oxidoreductase</fullName>
    </submittedName>
</protein>
<dbReference type="InterPro" id="IPR016164">
    <property type="entry name" value="FAD-linked_Oxase-like_C"/>
</dbReference>
<evidence type="ECO:0000313" key="5">
    <source>
        <dbReference type="Proteomes" id="UP001501169"/>
    </source>
</evidence>
<keyword evidence="2" id="KW-0274">FAD</keyword>
<dbReference type="Gene3D" id="3.30.43.10">
    <property type="entry name" value="Uridine Diphospho-n-acetylenolpyruvylglucosamine Reductase, domain 2"/>
    <property type="match status" value="1"/>
</dbReference>
<evidence type="ECO:0000256" key="1">
    <source>
        <dbReference type="ARBA" id="ARBA00022630"/>
    </source>
</evidence>
<dbReference type="InterPro" id="IPR006094">
    <property type="entry name" value="Oxid_FAD_bind_N"/>
</dbReference>
<dbReference type="InterPro" id="IPR016170">
    <property type="entry name" value="Cytok_DH_C_sf"/>
</dbReference>
<dbReference type="Pfam" id="PF01565">
    <property type="entry name" value="FAD_binding_4"/>
    <property type="match status" value="1"/>
</dbReference>
<dbReference type="EMBL" id="BAAAEO010000006">
    <property type="protein sequence ID" value="GAA0564299.1"/>
    <property type="molecule type" value="Genomic_DNA"/>
</dbReference>
<dbReference type="Gene3D" id="3.40.462.10">
    <property type="entry name" value="FAD-linked oxidases, C-terminal domain"/>
    <property type="match status" value="1"/>
</dbReference>
<dbReference type="SUPFAM" id="SSF55103">
    <property type="entry name" value="FAD-linked oxidases, C-terminal domain"/>
    <property type="match status" value="1"/>
</dbReference>
<evidence type="ECO:0000313" key="4">
    <source>
        <dbReference type="EMBL" id="GAA0564299.1"/>
    </source>
</evidence>
<comment type="caution">
    <text evidence="4">The sequence shown here is derived from an EMBL/GenBank/DDBJ whole genome shotgun (WGS) entry which is preliminary data.</text>
</comment>
<accession>A0ABN1EDB8</accession>
<dbReference type="RefSeq" id="WP_226768022.1">
    <property type="nucleotide sequence ID" value="NZ_BAAAEO010000006.1"/>
</dbReference>
<keyword evidence="1" id="KW-0285">Flavoprotein</keyword>
<evidence type="ECO:0000256" key="2">
    <source>
        <dbReference type="ARBA" id="ARBA00022827"/>
    </source>
</evidence>
<evidence type="ECO:0000259" key="3">
    <source>
        <dbReference type="PROSITE" id="PS51387"/>
    </source>
</evidence>
<dbReference type="InterPro" id="IPR036318">
    <property type="entry name" value="FAD-bd_PCMH-like_sf"/>
</dbReference>
<dbReference type="InterPro" id="IPR016166">
    <property type="entry name" value="FAD-bd_PCMH"/>
</dbReference>
<reference evidence="4 5" key="1">
    <citation type="journal article" date="2019" name="Int. J. Syst. Evol. Microbiol.">
        <title>The Global Catalogue of Microorganisms (GCM) 10K type strain sequencing project: providing services to taxonomists for standard genome sequencing and annotation.</title>
        <authorList>
            <consortium name="The Broad Institute Genomics Platform"/>
            <consortium name="The Broad Institute Genome Sequencing Center for Infectious Disease"/>
            <person name="Wu L."/>
            <person name="Ma J."/>
        </authorList>
    </citation>
    <scope>NUCLEOTIDE SEQUENCE [LARGE SCALE GENOMIC DNA]</scope>
    <source>
        <strain evidence="4 5">JCM 14331</strain>
    </source>
</reference>